<dbReference type="AlphaFoldDB" id="A0A7D4A2U7"/>
<gene>
    <name evidence="1" type="ORF">ACTIVE_8899</name>
</gene>
<dbReference type="Proteomes" id="UP000501240">
    <property type="component" value="Chromosome"/>
</dbReference>
<keyword evidence="2" id="KW-1185">Reference proteome</keyword>
<organism evidence="1 2">
    <name type="scientific">Actinomadura verrucosospora</name>
    <dbReference type="NCBI Taxonomy" id="46165"/>
    <lineage>
        <taxon>Bacteria</taxon>
        <taxon>Bacillati</taxon>
        <taxon>Actinomycetota</taxon>
        <taxon>Actinomycetes</taxon>
        <taxon>Streptosporangiales</taxon>
        <taxon>Thermomonosporaceae</taxon>
        <taxon>Actinomadura</taxon>
    </lineage>
</organism>
<dbReference type="GO" id="GO:0016874">
    <property type="term" value="F:ligase activity"/>
    <property type="evidence" value="ECO:0007669"/>
    <property type="project" value="UniProtKB-KW"/>
</dbReference>
<reference evidence="1 2" key="1">
    <citation type="submission" date="2020-05" db="EMBL/GenBank/DDBJ databases">
        <title>Actinomadura verrucosospora NRRL-B18236 (PFL_A860) Genome sequencing and assembly.</title>
        <authorList>
            <person name="Samborskyy M."/>
        </authorList>
    </citation>
    <scope>NUCLEOTIDE SEQUENCE [LARGE SCALE GENOMIC DNA]</scope>
    <source>
        <strain evidence="1 2">NRRL:B18236</strain>
    </source>
</reference>
<protein>
    <submittedName>
        <fullName evidence="1">ATP dependent DNA ligase</fullName>
    </submittedName>
</protein>
<evidence type="ECO:0000313" key="1">
    <source>
        <dbReference type="EMBL" id="QKG27246.1"/>
    </source>
</evidence>
<accession>A0A7D4A2U7</accession>
<sequence>MDTAAEHGRFSHAVRYVHSRPDLTPEDVTAGLDVE</sequence>
<keyword evidence="1" id="KW-0436">Ligase</keyword>
<name>A0A7D4A2U7_ACTVE</name>
<proteinExistence type="predicted"/>
<dbReference type="EMBL" id="CP053892">
    <property type="protein sequence ID" value="QKG27246.1"/>
    <property type="molecule type" value="Genomic_DNA"/>
</dbReference>
<evidence type="ECO:0000313" key="2">
    <source>
        <dbReference type="Proteomes" id="UP000501240"/>
    </source>
</evidence>